<evidence type="ECO:0000256" key="4">
    <source>
        <dbReference type="ARBA" id="ARBA00022801"/>
    </source>
</evidence>
<comment type="similarity">
    <text evidence="1 6">Belongs to the XseB family.</text>
</comment>
<accession>A0A5C5XJ09</accession>
<evidence type="ECO:0000313" key="8">
    <source>
        <dbReference type="EMBL" id="TWT62331.1"/>
    </source>
</evidence>
<keyword evidence="5 6" id="KW-0269">Exonuclease</keyword>
<comment type="caution">
    <text evidence="8">The sequence shown here is derived from an EMBL/GenBank/DDBJ whole genome shotgun (WGS) entry which is preliminary data.</text>
</comment>
<evidence type="ECO:0000256" key="1">
    <source>
        <dbReference type="ARBA" id="ARBA00009998"/>
    </source>
</evidence>
<dbReference type="OrthoDB" id="284990at2"/>
<evidence type="ECO:0000256" key="5">
    <source>
        <dbReference type="ARBA" id="ARBA00022839"/>
    </source>
</evidence>
<dbReference type="AlphaFoldDB" id="A0A5C5XJ09"/>
<feature type="region of interest" description="Disordered" evidence="7">
    <location>
        <begin position="70"/>
        <end position="118"/>
    </location>
</feature>
<dbReference type="PANTHER" id="PTHR34137:SF1">
    <property type="entry name" value="EXODEOXYRIBONUCLEASE 7 SMALL SUBUNIT"/>
    <property type="match status" value="1"/>
</dbReference>
<comment type="catalytic activity">
    <reaction evidence="6">
        <text>Exonucleolytic cleavage in either 5'- to 3'- or 3'- to 5'-direction to yield nucleoside 5'-phosphates.</text>
        <dbReference type="EC" id="3.1.11.6"/>
    </reaction>
</comment>
<dbReference type="HAMAP" id="MF_00337">
    <property type="entry name" value="Exonuc_7_S"/>
    <property type="match status" value="1"/>
</dbReference>
<evidence type="ECO:0000256" key="6">
    <source>
        <dbReference type="HAMAP-Rule" id="MF_00337"/>
    </source>
</evidence>
<keyword evidence="3 6" id="KW-0540">Nuclease</keyword>
<gene>
    <name evidence="6 8" type="primary">xseB</name>
    <name evidence="8" type="ORF">Pan54_30720</name>
</gene>
<dbReference type="RefSeq" id="WP_146504202.1">
    <property type="nucleotide sequence ID" value="NZ_SJPG01000001.1"/>
</dbReference>
<evidence type="ECO:0000256" key="2">
    <source>
        <dbReference type="ARBA" id="ARBA00022490"/>
    </source>
</evidence>
<keyword evidence="2 6" id="KW-0963">Cytoplasm</keyword>
<dbReference type="NCBIfam" id="NF002140">
    <property type="entry name" value="PRK00977.1-4"/>
    <property type="match status" value="1"/>
</dbReference>
<dbReference type="InterPro" id="IPR037004">
    <property type="entry name" value="Exonuc_VII_ssu_sf"/>
</dbReference>
<dbReference type="NCBIfam" id="TIGR01280">
    <property type="entry name" value="xseB"/>
    <property type="match status" value="1"/>
</dbReference>
<evidence type="ECO:0000256" key="7">
    <source>
        <dbReference type="SAM" id="MobiDB-lite"/>
    </source>
</evidence>
<dbReference type="GO" id="GO:0008855">
    <property type="term" value="F:exodeoxyribonuclease VII activity"/>
    <property type="evidence" value="ECO:0007669"/>
    <property type="project" value="UniProtKB-UniRule"/>
</dbReference>
<comment type="function">
    <text evidence="6">Bidirectionally degrades single-stranded DNA into large acid-insoluble oligonucleotides, which are then degraded further into small acid-soluble oligonucleotides.</text>
</comment>
<dbReference type="GO" id="GO:0009318">
    <property type="term" value="C:exodeoxyribonuclease VII complex"/>
    <property type="evidence" value="ECO:0007669"/>
    <property type="project" value="UniProtKB-UniRule"/>
</dbReference>
<dbReference type="GO" id="GO:0006308">
    <property type="term" value="P:DNA catabolic process"/>
    <property type="evidence" value="ECO:0007669"/>
    <property type="project" value="UniProtKB-UniRule"/>
</dbReference>
<dbReference type="InterPro" id="IPR003761">
    <property type="entry name" value="Exonuc_VII_S"/>
</dbReference>
<sequence length="118" mass="13094">MAKKKTTPKQEMPTFEEALSDLQTIVGQLEEGELGLEESLEQYEKGTGLLRQCFSVLKNAEQRIELLTGEDAEGNLETEPFDASATLDQREQSAGRRKQNKSASTKEDEAAGRNLFGE</sequence>
<dbReference type="Pfam" id="PF02609">
    <property type="entry name" value="Exonuc_VII_S"/>
    <property type="match status" value="1"/>
</dbReference>
<protein>
    <recommendedName>
        <fullName evidence="6">Exodeoxyribonuclease 7 small subunit</fullName>
        <ecNumber evidence="6">3.1.11.6</ecNumber>
    </recommendedName>
    <alternativeName>
        <fullName evidence="6">Exodeoxyribonuclease VII small subunit</fullName>
        <shortName evidence="6">Exonuclease VII small subunit</shortName>
    </alternativeName>
</protein>
<evidence type="ECO:0000313" key="9">
    <source>
        <dbReference type="Proteomes" id="UP000316095"/>
    </source>
</evidence>
<feature type="compositionally biased region" description="Acidic residues" evidence="7">
    <location>
        <begin position="70"/>
        <end position="80"/>
    </location>
</feature>
<dbReference type="SUPFAM" id="SSF116842">
    <property type="entry name" value="XseB-like"/>
    <property type="match status" value="1"/>
</dbReference>
<dbReference type="GO" id="GO:0005829">
    <property type="term" value="C:cytosol"/>
    <property type="evidence" value="ECO:0007669"/>
    <property type="project" value="TreeGrafter"/>
</dbReference>
<dbReference type="EMBL" id="SJPG01000001">
    <property type="protein sequence ID" value="TWT62331.1"/>
    <property type="molecule type" value="Genomic_DNA"/>
</dbReference>
<comment type="subunit">
    <text evidence="6">Heterooligomer composed of large and small subunits.</text>
</comment>
<dbReference type="Gene3D" id="1.10.287.1040">
    <property type="entry name" value="Exonuclease VII, small subunit"/>
    <property type="match status" value="1"/>
</dbReference>
<evidence type="ECO:0000256" key="3">
    <source>
        <dbReference type="ARBA" id="ARBA00022722"/>
    </source>
</evidence>
<keyword evidence="4 6" id="KW-0378">Hydrolase</keyword>
<dbReference type="EC" id="3.1.11.6" evidence="6"/>
<organism evidence="8 9">
    <name type="scientific">Rubinisphaera italica</name>
    <dbReference type="NCBI Taxonomy" id="2527969"/>
    <lineage>
        <taxon>Bacteria</taxon>
        <taxon>Pseudomonadati</taxon>
        <taxon>Planctomycetota</taxon>
        <taxon>Planctomycetia</taxon>
        <taxon>Planctomycetales</taxon>
        <taxon>Planctomycetaceae</taxon>
        <taxon>Rubinisphaera</taxon>
    </lineage>
</organism>
<reference evidence="8 9" key="1">
    <citation type="submission" date="2019-02" db="EMBL/GenBank/DDBJ databases">
        <title>Deep-cultivation of Planctomycetes and their phenomic and genomic characterization uncovers novel biology.</title>
        <authorList>
            <person name="Wiegand S."/>
            <person name="Jogler M."/>
            <person name="Boedeker C."/>
            <person name="Pinto D."/>
            <person name="Vollmers J."/>
            <person name="Rivas-Marin E."/>
            <person name="Kohn T."/>
            <person name="Peeters S.H."/>
            <person name="Heuer A."/>
            <person name="Rast P."/>
            <person name="Oberbeckmann S."/>
            <person name="Bunk B."/>
            <person name="Jeske O."/>
            <person name="Meyerdierks A."/>
            <person name="Storesund J.E."/>
            <person name="Kallscheuer N."/>
            <person name="Luecker S."/>
            <person name="Lage O.M."/>
            <person name="Pohl T."/>
            <person name="Merkel B.J."/>
            <person name="Hornburger P."/>
            <person name="Mueller R.-W."/>
            <person name="Bruemmer F."/>
            <person name="Labrenz M."/>
            <person name="Spormann A.M."/>
            <person name="Op Den Camp H."/>
            <person name="Overmann J."/>
            <person name="Amann R."/>
            <person name="Jetten M.S.M."/>
            <person name="Mascher T."/>
            <person name="Medema M.H."/>
            <person name="Devos D.P."/>
            <person name="Kaster A.-K."/>
            <person name="Ovreas L."/>
            <person name="Rohde M."/>
            <person name="Galperin M.Y."/>
            <person name="Jogler C."/>
        </authorList>
    </citation>
    <scope>NUCLEOTIDE SEQUENCE [LARGE SCALE GENOMIC DNA]</scope>
    <source>
        <strain evidence="8 9">Pan54</strain>
    </source>
</reference>
<keyword evidence="9" id="KW-1185">Reference proteome</keyword>
<proteinExistence type="inferred from homology"/>
<name>A0A5C5XJ09_9PLAN</name>
<dbReference type="PANTHER" id="PTHR34137">
    <property type="entry name" value="EXODEOXYRIBONUCLEASE 7 SMALL SUBUNIT"/>
    <property type="match status" value="1"/>
</dbReference>
<comment type="subcellular location">
    <subcellularLocation>
        <location evidence="6">Cytoplasm</location>
    </subcellularLocation>
</comment>
<dbReference type="Proteomes" id="UP000316095">
    <property type="component" value="Unassembled WGS sequence"/>
</dbReference>